<keyword evidence="1" id="KW-0805">Transcription regulation</keyword>
<dbReference type="Gene3D" id="1.10.357.10">
    <property type="entry name" value="Tetracycline Repressor, domain 2"/>
    <property type="match status" value="1"/>
</dbReference>
<proteinExistence type="predicted"/>
<evidence type="ECO:0000256" key="1">
    <source>
        <dbReference type="ARBA" id="ARBA00023015"/>
    </source>
</evidence>
<dbReference type="GO" id="GO:0003700">
    <property type="term" value="F:DNA-binding transcription factor activity"/>
    <property type="evidence" value="ECO:0007669"/>
    <property type="project" value="TreeGrafter"/>
</dbReference>
<dbReference type="AlphaFoldDB" id="A0A1G8JBK8"/>
<dbReference type="PANTHER" id="PTHR30055">
    <property type="entry name" value="HTH-TYPE TRANSCRIPTIONAL REGULATOR RUTR"/>
    <property type="match status" value="1"/>
</dbReference>
<organism evidence="4 5">
    <name type="scientific">Rhodococcus triatomae</name>
    <dbReference type="NCBI Taxonomy" id="300028"/>
    <lineage>
        <taxon>Bacteria</taxon>
        <taxon>Bacillati</taxon>
        <taxon>Actinomycetota</taxon>
        <taxon>Actinomycetes</taxon>
        <taxon>Mycobacteriales</taxon>
        <taxon>Nocardiaceae</taxon>
        <taxon>Rhodococcus</taxon>
    </lineage>
</organism>
<accession>A0A1G8JBK8</accession>
<keyword evidence="5" id="KW-1185">Reference proteome</keyword>
<gene>
    <name evidence="4" type="ORF">SAMN05444695_106121</name>
</gene>
<dbReference type="GO" id="GO:0000976">
    <property type="term" value="F:transcription cis-regulatory region binding"/>
    <property type="evidence" value="ECO:0007669"/>
    <property type="project" value="TreeGrafter"/>
</dbReference>
<dbReference type="InterPro" id="IPR050109">
    <property type="entry name" value="HTH-type_TetR-like_transc_reg"/>
</dbReference>
<dbReference type="Pfam" id="PF17918">
    <property type="entry name" value="TetR_C_15"/>
    <property type="match status" value="1"/>
</dbReference>
<evidence type="ECO:0000313" key="5">
    <source>
        <dbReference type="Proteomes" id="UP000183263"/>
    </source>
</evidence>
<dbReference type="EMBL" id="FNDN01000006">
    <property type="protein sequence ID" value="SDI28000.1"/>
    <property type="molecule type" value="Genomic_DNA"/>
</dbReference>
<evidence type="ECO:0000313" key="4">
    <source>
        <dbReference type="EMBL" id="SDI28000.1"/>
    </source>
</evidence>
<dbReference type="RefSeq" id="WP_072738394.1">
    <property type="nucleotide sequence ID" value="NZ_CP048813.1"/>
</dbReference>
<dbReference type="PRINTS" id="PR00455">
    <property type="entry name" value="HTHTETR"/>
</dbReference>
<evidence type="ECO:0000256" key="3">
    <source>
        <dbReference type="ARBA" id="ARBA00023163"/>
    </source>
</evidence>
<keyword evidence="2 4" id="KW-0238">DNA-binding</keyword>
<dbReference type="InterPro" id="IPR023772">
    <property type="entry name" value="DNA-bd_HTH_TetR-type_CS"/>
</dbReference>
<dbReference type="OrthoDB" id="5242390at2"/>
<dbReference type="PANTHER" id="PTHR30055:SF234">
    <property type="entry name" value="HTH-TYPE TRANSCRIPTIONAL REGULATOR BETI"/>
    <property type="match status" value="1"/>
</dbReference>
<dbReference type="InterPro" id="IPR041669">
    <property type="entry name" value="TetR_C_15"/>
</dbReference>
<dbReference type="PROSITE" id="PS01081">
    <property type="entry name" value="HTH_TETR_1"/>
    <property type="match status" value="1"/>
</dbReference>
<dbReference type="Proteomes" id="UP000183263">
    <property type="component" value="Unassembled WGS sequence"/>
</dbReference>
<evidence type="ECO:0000256" key="2">
    <source>
        <dbReference type="ARBA" id="ARBA00023125"/>
    </source>
</evidence>
<sequence length="204" mass="22802">MGDSSTAPRKRPKQERSRATVERILAAGQRCLAEHGYEGTSTNRIADAAGISPGSLYQYFPNKDAVVVAVIDRFTDALTAQIARDLAARLDQPPAQAVRTTIESLLDALDVHPEFVRVAFEQTERLQYGRKLAAFEHRIEELTTAYLLLHGDRSRSAAEREAAVWIVVRAVGDLTVRYALERPEISREDFLSAFTRLVLAYFPE</sequence>
<name>A0A1G8JBK8_9NOCA</name>
<dbReference type="InterPro" id="IPR001647">
    <property type="entry name" value="HTH_TetR"/>
</dbReference>
<reference evidence="4 5" key="1">
    <citation type="submission" date="2016-10" db="EMBL/GenBank/DDBJ databases">
        <authorList>
            <person name="de Groot N.N."/>
        </authorList>
    </citation>
    <scope>NUCLEOTIDE SEQUENCE [LARGE SCALE GENOMIC DNA]</scope>
    <source>
        <strain evidence="4 5">DSM 44892</strain>
    </source>
</reference>
<keyword evidence="3" id="KW-0804">Transcription</keyword>
<dbReference type="InterPro" id="IPR009057">
    <property type="entry name" value="Homeodomain-like_sf"/>
</dbReference>
<protein>
    <submittedName>
        <fullName evidence="4">DNA-binding transcriptional regulator, AcrR family</fullName>
    </submittedName>
</protein>
<dbReference type="PROSITE" id="PS50977">
    <property type="entry name" value="HTH_TETR_2"/>
    <property type="match status" value="1"/>
</dbReference>
<dbReference type="SUPFAM" id="SSF46689">
    <property type="entry name" value="Homeodomain-like"/>
    <property type="match status" value="1"/>
</dbReference>
<dbReference type="Pfam" id="PF00440">
    <property type="entry name" value="TetR_N"/>
    <property type="match status" value="1"/>
</dbReference>